<comment type="caution">
    <text evidence="2">The sequence shown here is derived from an EMBL/GenBank/DDBJ whole genome shotgun (WGS) entry which is preliminary data.</text>
</comment>
<proteinExistence type="predicted"/>
<accession>A0ABW2XK57</accession>
<evidence type="ECO:0000313" key="2">
    <source>
        <dbReference type="EMBL" id="MFD0686731.1"/>
    </source>
</evidence>
<dbReference type="InterPro" id="IPR036513">
    <property type="entry name" value="STAS_dom_sf"/>
</dbReference>
<dbReference type="PROSITE" id="PS50801">
    <property type="entry name" value="STAS"/>
    <property type="match status" value="1"/>
</dbReference>
<name>A0ABW2XK57_9ACTN</name>
<dbReference type="SUPFAM" id="SSF52091">
    <property type="entry name" value="SpoIIaa-like"/>
    <property type="match status" value="1"/>
</dbReference>
<feature type="domain" description="STAS" evidence="1">
    <location>
        <begin position="18"/>
        <end position="111"/>
    </location>
</feature>
<evidence type="ECO:0000259" key="1">
    <source>
        <dbReference type="PROSITE" id="PS50801"/>
    </source>
</evidence>
<gene>
    <name evidence="2" type="ORF">ACFQZM_19690</name>
</gene>
<protein>
    <submittedName>
        <fullName evidence="2">STAS domain-containing protein</fullName>
    </submittedName>
</protein>
<dbReference type="Pfam" id="PF01740">
    <property type="entry name" value="STAS"/>
    <property type="match status" value="1"/>
</dbReference>
<dbReference type="PANTHER" id="PTHR33495">
    <property type="entry name" value="ANTI-SIGMA FACTOR ANTAGONIST TM_1081-RELATED-RELATED"/>
    <property type="match status" value="1"/>
</dbReference>
<organism evidence="2 3">
    <name type="scientific">Actinomadura fibrosa</name>
    <dbReference type="NCBI Taxonomy" id="111802"/>
    <lineage>
        <taxon>Bacteria</taxon>
        <taxon>Bacillati</taxon>
        <taxon>Actinomycetota</taxon>
        <taxon>Actinomycetes</taxon>
        <taxon>Streptosporangiales</taxon>
        <taxon>Thermomonosporaceae</taxon>
        <taxon>Actinomadura</taxon>
    </lineage>
</organism>
<dbReference type="RefSeq" id="WP_165502868.1">
    <property type="nucleotide sequence ID" value="NZ_CAACUY010000039.1"/>
</dbReference>
<dbReference type="InterPro" id="IPR002645">
    <property type="entry name" value="STAS_dom"/>
</dbReference>
<dbReference type="PANTHER" id="PTHR33495:SF2">
    <property type="entry name" value="ANTI-SIGMA FACTOR ANTAGONIST TM_1081-RELATED"/>
    <property type="match status" value="1"/>
</dbReference>
<dbReference type="CDD" id="cd07043">
    <property type="entry name" value="STAS_anti-anti-sigma_factors"/>
    <property type="match status" value="1"/>
</dbReference>
<dbReference type="Gene3D" id="3.30.750.24">
    <property type="entry name" value="STAS domain"/>
    <property type="match status" value="1"/>
</dbReference>
<sequence>MNATVDMVVVDDDRHTTVRLRGELDRVSAPRVRDRLRGLTGRPLVLDVGGVSFFDSEGMRTVCACALDCELHGHALAMVGLRPFAAKMFRILGLHEQIPLCSSLEEALWCVVPRTDAEISAWLAG</sequence>
<evidence type="ECO:0000313" key="3">
    <source>
        <dbReference type="Proteomes" id="UP001597063"/>
    </source>
</evidence>
<dbReference type="EMBL" id="JBHTGP010000011">
    <property type="protein sequence ID" value="MFD0686731.1"/>
    <property type="molecule type" value="Genomic_DNA"/>
</dbReference>
<reference evidence="3" key="1">
    <citation type="journal article" date="2019" name="Int. J. Syst. Evol. Microbiol.">
        <title>The Global Catalogue of Microorganisms (GCM) 10K type strain sequencing project: providing services to taxonomists for standard genome sequencing and annotation.</title>
        <authorList>
            <consortium name="The Broad Institute Genomics Platform"/>
            <consortium name="The Broad Institute Genome Sequencing Center for Infectious Disease"/>
            <person name="Wu L."/>
            <person name="Ma J."/>
        </authorList>
    </citation>
    <scope>NUCLEOTIDE SEQUENCE [LARGE SCALE GENOMIC DNA]</scope>
    <source>
        <strain evidence="3">JCM 9371</strain>
    </source>
</reference>
<keyword evidence="3" id="KW-1185">Reference proteome</keyword>
<dbReference type="Proteomes" id="UP001597063">
    <property type="component" value="Unassembled WGS sequence"/>
</dbReference>